<keyword evidence="3" id="KW-1185">Reference proteome</keyword>
<keyword evidence="1" id="KW-0812">Transmembrane</keyword>
<dbReference type="VEuPathDB" id="FungiDB:SeMB42_g03244"/>
<evidence type="ECO:0000313" key="2">
    <source>
        <dbReference type="EMBL" id="TPX47680.1"/>
    </source>
</evidence>
<comment type="caution">
    <text evidence="2">The sequence shown here is derived from an EMBL/GenBank/DDBJ whole genome shotgun (WGS) entry which is preliminary data.</text>
</comment>
<sequence length="170" mass="19490">MMNSDKAGGGRLEGKLDELCRSLMTLASSESHNPNILQAINRRKKCAKEEHSLAVDLLIFMQEQAGELSTILRDAREKDEIDAARHVELKTAVTARTNLIDQYQHDVDEFRTPQMIIHARQPRLELKETSFMGRVKKAMLEYLLKGEIQFVLMLILYLVLNFGIFLIFLS</sequence>
<evidence type="ECO:0000256" key="1">
    <source>
        <dbReference type="SAM" id="Phobius"/>
    </source>
</evidence>
<dbReference type="Proteomes" id="UP000317494">
    <property type="component" value="Unassembled WGS sequence"/>
</dbReference>
<accession>A0A507D9V2</accession>
<keyword evidence="1" id="KW-1133">Transmembrane helix</keyword>
<reference evidence="2 3" key="1">
    <citation type="journal article" date="2019" name="Sci. Rep.">
        <title>Comparative genomics of chytrid fungi reveal insights into the obligate biotrophic and pathogenic lifestyle of Synchytrium endobioticum.</title>
        <authorList>
            <person name="van de Vossenberg B.T.L.H."/>
            <person name="Warris S."/>
            <person name="Nguyen H.D.T."/>
            <person name="van Gent-Pelzer M.P.E."/>
            <person name="Joly D.L."/>
            <person name="van de Geest H.C."/>
            <person name="Bonants P.J.M."/>
            <person name="Smith D.S."/>
            <person name="Levesque C.A."/>
            <person name="van der Lee T.A.J."/>
        </authorList>
    </citation>
    <scope>NUCLEOTIDE SEQUENCE [LARGE SCALE GENOMIC DNA]</scope>
    <source>
        <strain evidence="2 3">MB42</strain>
    </source>
</reference>
<name>A0A507D9V2_9FUNG</name>
<protein>
    <submittedName>
        <fullName evidence="2">Uncharacterized protein</fullName>
    </submittedName>
</protein>
<dbReference type="EMBL" id="QEAN01000112">
    <property type="protein sequence ID" value="TPX47680.1"/>
    <property type="molecule type" value="Genomic_DNA"/>
</dbReference>
<proteinExistence type="predicted"/>
<keyword evidence="1" id="KW-0472">Membrane</keyword>
<feature type="transmembrane region" description="Helical" evidence="1">
    <location>
        <begin position="150"/>
        <end position="169"/>
    </location>
</feature>
<organism evidence="2 3">
    <name type="scientific">Synchytrium endobioticum</name>
    <dbReference type="NCBI Taxonomy" id="286115"/>
    <lineage>
        <taxon>Eukaryota</taxon>
        <taxon>Fungi</taxon>
        <taxon>Fungi incertae sedis</taxon>
        <taxon>Chytridiomycota</taxon>
        <taxon>Chytridiomycota incertae sedis</taxon>
        <taxon>Chytridiomycetes</taxon>
        <taxon>Synchytriales</taxon>
        <taxon>Synchytriaceae</taxon>
        <taxon>Synchytrium</taxon>
    </lineage>
</organism>
<evidence type="ECO:0000313" key="3">
    <source>
        <dbReference type="Proteomes" id="UP000317494"/>
    </source>
</evidence>
<dbReference type="AlphaFoldDB" id="A0A507D9V2"/>
<gene>
    <name evidence="2" type="ORF">SeMB42_g03244</name>
</gene>